<keyword evidence="1" id="KW-0472">Membrane</keyword>
<evidence type="ECO:0000256" key="1">
    <source>
        <dbReference type="SAM" id="Phobius"/>
    </source>
</evidence>
<dbReference type="AlphaFoldDB" id="A0A3N2CRB8"/>
<sequence>MDPSVHEEGDAMSLGTLVVVVASLVLLVAAVLQLRAGPLPFPAIITAAITSSLCYTVGGATAEESTAPSIPIVMGSLVGVMALVAMVVSLVPRTPQADRERRAPLVIATAGTIVGSLGLLFHQFL</sequence>
<feature type="transmembrane region" description="Helical" evidence="1">
    <location>
        <begin position="39"/>
        <end position="58"/>
    </location>
</feature>
<dbReference type="RefSeq" id="WP_148076931.1">
    <property type="nucleotide sequence ID" value="NZ_RKHO01000001.1"/>
</dbReference>
<proteinExistence type="predicted"/>
<reference evidence="2 3" key="1">
    <citation type="submission" date="2018-11" db="EMBL/GenBank/DDBJ databases">
        <title>Sequencing the genomes of 1000 actinobacteria strains.</title>
        <authorList>
            <person name="Klenk H.-P."/>
        </authorList>
    </citation>
    <scope>NUCLEOTIDE SEQUENCE [LARGE SCALE GENOMIC DNA]</scope>
    <source>
        <strain evidence="2 3">DSM 12652</strain>
    </source>
</reference>
<dbReference type="EMBL" id="RKHO01000001">
    <property type="protein sequence ID" value="ROR90083.1"/>
    <property type="molecule type" value="Genomic_DNA"/>
</dbReference>
<feature type="transmembrane region" description="Helical" evidence="1">
    <location>
        <begin position="12"/>
        <end position="32"/>
    </location>
</feature>
<keyword evidence="3" id="KW-1185">Reference proteome</keyword>
<keyword evidence="1" id="KW-0812">Transmembrane</keyword>
<dbReference type="OrthoDB" id="3830065at2"/>
<name>A0A3N2CRB8_9ACTN</name>
<organism evidence="2 3">
    <name type="scientific">Nocardioides aurantiacus</name>
    <dbReference type="NCBI Taxonomy" id="86796"/>
    <lineage>
        <taxon>Bacteria</taxon>
        <taxon>Bacillati</taxon>
        <taxon>Actinomycetota</taxon>
        <taxon>Actinomycetes</taxon>
        <taxon>Propionibacteriales</taxon>
        <taxon>Nocardioidaceae</taxon>
        <taxon>Nocardioides</taxon>
    </lineage>
</organism>
<feature type="transmembrane region" description="Helical" evidence="1">
    <location>
        <begin position="70"/>
        <end position="91"/>
    </location>
</feature>
<evidence type="ECO:0000313" key="3">
    <source>
        <dbReference type="Proteomes" id="UP000281738"/>
    </source>
</evidence>
<evidence type="ECO:0000313" key="2">
    <source>
        <dbReference type="EMBL" id="ROR90083.1"/>
    </source>
</evidence>
<comment type="caution">
    <text evidence="2">The sequence shown here is derived from an EMBL/GenBank/DDBJ whole genome shotgun (WGS) entry which is preliminary data.</text>
</comment>
<protein>
    <submittedName>
        <fullName evidence="2">Uncharacterized protein</fullName>
    </submittedName>
</protein>
<accession>A0A3N2CRB8</accession>
<keyword evidence="1" id="KW-1133">Transmembrane helix</keyword>
<gene>
    <name evidence="2" type="ORF">EDD33_0918</name>
</gene>
<dbReference type="Proteomes" id="UP000281738">
    <property type="component" value="Unassembled WGS sequence"/>
</dbReference>
<feature type="transmembrane region" description="Helical" evidence="1">
    <location>
        <begin position="103"/>
        <end position="124"/>
    </location>
</feature>